<dbReference type="InterPro" id="IPR058240">
    <property type="entry name" value="rSAM_sf"/>
</dbReference>
<evidence type="ECO:0000259" key="5">
    <source>
        <dbReference type="Pfam" id="PF04055"/>
    </source>
</evidence>
<evidence type="ECO:0000259" key="6">
    <source>
        <dbReference type="Pfam" id="PF13186"/>
    </source>
</evidence>
<dbReference type="InterPro" id="IPR023885">
    <property type="entry name" value="4Fe4S-binding_SPASM_dom"/>
</dbReference>
<proteinExistence type="predicted"/>
<protein>
    <submittedName>
        <fullName evidence="7">Uncharacterized protein</fullName>
    </submittedName>
</protein>
<dbReference type="GO" id="GO:0003824">
    <property type="term" value="F:catalytic activity"/>
    <property type="evidence" value="ECO:0007669"/>
    <property type="project" value="InterPro"/>
</dbReference>
<feature type="non-terminal residue" evidence="7">
    <location>
        <position position="1"/>
    </location>
</feature>
<name>X1VJG5_9ZZZZ</name>
<keyword evidence="1" id="KW-0949">S-adenosyl-L-methionine</keyword>
<feature type="non-terminal residue" evidence="7">
    <location>
        <position position="210"/>
    </location>
</feature>
<gene>
    <name evidence="7" type="ORF">S12H4_56749</name>
</gene>
<feature type="domain" description="4Fe4S-binding SPASM" evidence="6">
    <location>
        <begin position="166"/>
        <end position="204"/>
    </location>
</feature>
<evidence type="ECO:0000313" key="7">
    <source>
        <dbReference type="EMBL" id="GAJ19032.1"/>
    </source>
</evidence>
<dbReference type="PANTHER" id="PTHR11228:SF34">
    <property type="entry name" value="TUNGSTEN-CONTAINING ALDEHYDE FERREDOXIN OXIDOREDUCTASE COFACTOR MODIFYING PROTEIN"/>
    <property type="match status" value="1"/>
</dbReference>
<evidence type="ECO:0000256" key="1">
    <source>
        <dbReference type="ARBA" id="ARBA00022691"/>
    </source>
</evidence>
<dbReference type="InterPro" id="IPR007197">
    <property type="entry name" value="rSAM"/>
</dbReference>
<dbReference type="PANTHER" id="PTHR11228">
    <property type="entry name" value="RADICAL SAM DOMAIN PROTEIN"/>
    <property type="match status" value="1"/>
</dbReference>
<organism evidence="7">
    <name type="scientific">marine sediment metagenome</name>
    <dbReference type="NCBI Taxonomy" id="412755"/>
    <lineage>
        <taxon>unclassified sequences</taxon>
        <taxon>metagenomes</taxon>
        <taxon>ecological metagenomes</taxon>
    </lineage>
</organism>
<dbReference type="GO" id="GO:0051536">
    <property type="term" value="F:iron-sulfur cluster binding"/>
    <property type="evidence" value="ECO:0007669"/>
    <property type="project" value="UniProtKB-KW"/>
</dbReference>
<evidence type="ECO:0000256" key="4">
    <source>
        <dbReference type="ARBA" id="ARBA00023014"/>
    </source>
</evidence>
<comment type="caution">
    <text evidence="7">The sequence shown here is derived from an EMBL/GenBank/DDBJ whole genome shotgun (WGS) entry which is preliminary data.</text>
</comment>
<dbReference type="EMBL" id="BARW01036586">
    <property type="protein sequence ID" value="GAJ19032.1"/>
    <property type="molecule type" value="Genomic_DNA"/>
</dbReference>
<dbReference type="InterPro" id="IPR050377">
    <property type="entry name" value="Radical_SAM_PqqE_MftC-like"/>
</dbReference>
<keyword evidence="3" id="KW-0408">Iron</keyword>
<evidence type="ECO:0000256" key="2">
    <source>
        <dbReference type="ARBA" id="ARBA00022723"/>
    </source>
</evidence>
<dbReference type="InterPro" id="IPR013785">
    <property type="entry name" value="Aldolase_TIM"/>
</dbReference>
<dbReference type="Gene3D" id="3.20.20.70">
    <property type="entry name" value="Aldolase class I"/>
    <property type="match status" value="1"/>
</dbReference>
<dbReference type="SUPFAM" id="SSF102114">
    <property type="entry name" value="Radical SAM enzymes"/>
    <property type="match status" value="1"/>
</dbReference>
<dbReference type="GO" id="GO:0046872">
    <property type="term" value="F:metal ion binding"/>
    <property type="evidence" value="ECO:0007669"/>
    <property type="project" value="UniProtKB-KW"/>
</dbReference>
<dbReference type="Pfam" id="PF04055">
    <property type="entry name" value="Radical_SAM"/>
    <property type="match status" value="1"/>
</dbReference>
<dbReference type="AlphaFoldDB" id="X1VJG5"/>
<keyword evidence="2" id="KW-0479">Metal-binding</keyword>
<sequence length="210" mass="23183">SGIEEMAKSMLQAGVRAVAISIDAADAKTHDSFRGMDGAFEQALKGAEACRATGLPFQFNMVVRKETLSQLGDMLQLAVDYGANAAEVFDLVAAGRAKEECQKQVLSLDDRKRAMEWLAQAQEDCPIVIRVPGCPMYPLILQQKEIQPKHFPTEMLKRVPYYERGCAAGMPRGYAMVQCNGEVNPCMLLQVKLGNIREQSIISIKGEFRP</sequence>
<keyword evidence="4" id="KW-0411">Iron-sulfur</keyword>
<evidence type="ECO:0000256" key="3">
    <source>
        <dbReference type="ARBA" id="ARBA00023004"/>
    </source>
</evidence>
<dbReference type="Pfam" id="PF13186">
    <property type="entry name" value="SPASM"/>
    <property type="match status" value="1"/>
</dbReference>
<feature type="domain" description="Radical SAM core" evidence="5">
    <location>
        <begin position="4"/>
        <end position="78"/>
    </location>
</feature>
<accession>X1VJG5</accession>
<reference evidence="7" key="1">
    <citation type="journal article" date="2014" name="Front. Microbiol.">
        <title>High frequency of phylogenetically diverse reductive dehalogenase-homologous genes in deep subseafloor sedimentary metagenomes.</title>
        <authorList>
            <person name="Kawai M."/>
            <person name="Futagami T."/>
            <person name="Toyoda A."/>
            <person name="Takaki Y."/>
            <person name="Nishi S."/>
            <person name="Hori S."/>
            <person name="Arai W."/>
            <person name="Tsubouchi T."/>
            <person name="Morono Y."/>
            <person name="Uchiyama I."/>
            <person name="Ito T."/>
            <person name="Fujiyama A."/>
            <person name="Inagaki F."/>
            <person name="Takami H."/>
        </authorList>
    </citation>
    <scope>NUCLEOTIDE SEQUENCE</scope>
    <source>
        <strain evidence="7">Expedition CK06-06</strain>
    </source>
</reference>